<comment type="caution">
    <text evidence="1">The sequence shown here is derived from an EMBL/GenBank/DDBJ whole genome shotgun (WGS) entry which is preliminary data.</text>
</comment>
<keyword evidence="2" id="KW-1185">Reference proteome</keyword>
<accession>A0ABP3TJW6</accession>
<evidence type="ECO:0000313" key="2">
    <source>
        <dbReference type="Proteomes" id="UP001501523"/>
    </source>
</evidence>
<dbReference type="RefSeq" id="WP_343787802.1">
    <property type="nucleotide sequence ID" value="NZ_BAAAEU010000004.1"/>
</dbReference>
<name>A0ABP3TJW6_9GAMM</name>
<dbReference type="Proteomes" id="UP001501523">
    <property type="component" value="Unassembled WGS sequence"/>
</dbReference>
<reference evidence="2" key="1">
    <citation type="journal article" date="2019" name="Int. J. Syst. Evol. Microbiol.">
        <title>The Global Catalogue of Microorganisms (GCM) 10K type strain sequencing project: providing services to taxonomists for standard genome sequencing and annotation.</title>
        <authorList>
            <consortium name="The Broad Institute Genomics Platform"/>
            <consortium name="The Broad Institute Genome Sequencing Center for Infectious Disease"/>
            <person name="Wu L."/>
            <person name="Ma J."/>
        </authorList>
    </citation>
    <scope>NUCLEOTIDE SEQUENCE [LARGE SCALE GENOMIC DNA]</scope>
    <source>
        <strain evidence="2">JCM 15421</strain>
    </source>
</reference>
<protein>
    <submittedName>
        <fullName evidence="1">Uncharacterized protein</fullName>
    </submittedName>
</protein>
<proteinExistence type="predicted"/>
<sequence>MKRILLLLFVFILGILGGGFSALWIAQGASKAWAIDAKLLLAQKFRFHAVDAYRLNDWERVQFFYEASNNIAMSDSKGAWSLDFPLYAWSISSIVNDKENLHGLVDESIIALAMERQGKVDEATLKFGDLEKKFPGRTREQLTKIADTTLKTVATEEAGAK</sequence>
<evidence type="ECO:0000313" key="1">
    <source>
        <dbReference type="EMBL" id="GAA0709485.1"/>
    </source>
</evidence>
<organism evidence="1 2">
    <name type="scientific">Dokdonella soli</name>
    <dbReference type="NCBI Taxonomy" id="529810"/>
    <lineage>
        <taxon>Bacteria</taxon>
        <taxon>Pseudomonadati</taxon>
        <taxon>Pseudomonadota</taxon>
        <taxon>Gammaproteobacteria</taxon>
        <taxon>Lysobacterales</taxon>
        <taxon>Rhodanobacteraceae</taxon>
        <taxon>Dokdonella</taxon>
    </lineage>
</organism>
<dbReference type="EMBL" id="BAAAEU010000004">
    <property type="protein sequence ID" value="GAA0709485.1"/>
    <property type="molecule type" value="Genomic_DNA"/>
</dbReference>
<gene>
    <name evidence="1" type="ORF">GCM10009105_10010</name>
</gene>